<dbReference type="Proteomes" id="UP001147830">
    <property type="component" value="Unassembled WGS sequence"/>
</dbReference>
<dbReference type="InterPro" id="IPR050706">
    <property type="entry name" value="Cyclic-di-GMP_PDE-like"/>
</dbReference>
<keyword evidence="5" id="KW-1185">Reference proteome</keyword>
<dbReference type="CDD" id="cd01948">
    <property type="entry name" value="EAL"/>
    <property type="match status" value="1"/>
</dbReference>
<evidence type="ECO:0000259" key="3">
    <source>
        <dbReference type="PROSITE" id="PS50887"/>
    </source>
</evidence>
<dbReference type="NCBIfam" id="TIGR00254">
    <property type="entry name" value="GGDEF"/>
    <property type="match status" value="1"/>
</dbReference>
<dbReference type="InterPro" id="IPR001633">
    <property type="entry name" value="EAL_dom"/>
</dbReference>
<dbReference type="Pfam" id="PF07793">
    <property type="entry name" value="DUF1631"/>
    <property type="match status" value="1"/>
</dbReference>
<dbReference type="PANTHER" id="PTHR33121:SF23">
    <property type="entry name" value="CYCLIC DI-GMP PHOSPHODIESTERASE PDEB"/>
    <property type="match status" value="1"/>
</dbReference>
<dbReference type="InterPro" id="IPR009875">
    <property type="entry name" value="PilZ_domain"/>
</dbReference>
<dbReference type="InterPro" id="IPR012434">
    <property type="entry name" value="DUF1631"/>
</dbReference>
<proteinExistence type="predicted"/>
<dbReference type="GO" id="GO:0035438">
    <property type="term" value="F:cyclic-di-GMP binding"/>
    <property type="evidence" value="ECO:0007669"/>
    <property type="project" value="InterPro"/>
</dbReference>
<evidence type="ECO:0000256" key="1">
    <source>
        <dbReference type="SAM" id="MobiDB-lite"/>
    </source>
</evidence>
<dbReference type="CDD" id="cd01949">
    <property type="entry name" value="GGDEF"/>
    <property type="match status" value="1"/>
</dbReference>
<dbReference type="InterPro" id="IPR000160">
    <property type="entry name" value="GGDEF_dom"/>
</dbReference>
<dbReference type="SUPFAM" id="SSF141868">
    <property type="entry name" value="EAL domain-like"/>
    <property type="match status" value="1"/>
</dbReference>
<dbReference type="Pfam" id="PF07238">
    <property type="entry name" value="PilZ"/>
    <property type="match status" value="1"/>
</dbReference>
<dbReference type="SMART" id="SM00052">
    <property type="entry name" value="EAL"/>
    <property type="match status" value="1"/>
</dbReference>
<dbReference type="InterPro" id="IPR035919">
    <property type="entry name" value="EAL_sf"/>
</dbReference>
<organism evidence="4 5">
    <name type="scientific">Thalassolituus pacificus</name>
    <dbReference type="NCBI Taxonomy" id="2975440"/>
    <lineage>
        <taxon>Bacteria</taxon>
        <taxon>Pseudomonadati</taxon>
        <taxon>Pseudomonadota</taxon>
        <taxon>Gammaproteobacteria</taxon>
        <taxon>Oceanospirillales</taxon>
        <taxon>Oceanospirillaceae</taxon>
        <taxon>Thalassolituus</taxon>
    </lineage>
</organism>
<dbReference type="InterPro" id="IPR043128">
    <property type="entry name" value="Rev_trsase/Diguanyl_cyclase"/>
</dbReference>
<dbReference type="PROSITE" id="PS50887">
    <property type="entry name" value="GGDEF"/>
    <property type="match status" value="1"/>
</dbReference>
<dbReference type="SMART" id="SM00267">
    <property type="entry name" value="GGDEF"/>
    <property type="match status" value="1"/>
</dbReference>
<dbReference type="Gene3D" id="3.20.20.450">
    <property type="entry name" value="EAL domain"/>
    <property type="match status" value="1"/>
</dbReference>
<reference evidence="4" key="1">
    <citation type="journal article" date="2022" name="Front. Microbiol.">
        <title>Genome-based taxonomic rearrangement of Oceanobacter-related bacteria including the description of Thalassolituus hydrocarbonoclasticus sp. nov. and Thalassolituus pacificus sp. nov. and emended description of the genus Thalassolituus.</title>
        <authorList>
            <person name="Dong C."/>
            <person name="Wei L."/>
            <person name="Wang J."/>
            <person name="Lai Q."/>
            <person name="Huang Z."/>
            <person name="Shao Z."/>
        </authorList>
    </citation>
    <scope>NUCLEOTIDE SEQUENCE</scope>
    <source>
        <strain evidence="4">59MF3M-4</strain>
    </source>
</reference>
<sequence>MAVELREHPRFSTYVNARLLLTDGTALDCQVLDYSQSGMHLLWPHGKPENSAGILTLELALDTQKIDVKVEWVFCNEQHAGVHLHKADDRLFLRLQEFNQNHRNVKKINPEQRKKYLELFRQEANSLIDRLPKLWLPEFLEGTFTKANMARNTAEQQQWLRLEKQSKEKAAALHQRFSQNLMRQLELWFEGKPEYVAENQQASGDMRLSLVQQAEFEDWLLAKVTSSHLQSRLAHMTFELRQLLDTLSDASIENCFNPIGPGTITEAFRDSLEKLQLPQEARALAFETFEQIAGGNLQTTYQNLVKQIDIPLTFRYRKPAAEKQDSRNGYNQTNGGANGNNDASGNTMPAGNGSQTGTNHHASTAMRNAQPAHYNEQTLQNFQRHQEEARQAYSNIQNLLQLRYQRFEQATLAQDTLPAAEPELISDVVSHVAQQQSLAQGHVREHVEKVLAEKDVSLPAESRDAIDTLEHVTQHLLSSDQVADFIKPFIERLGWPLLQLMLKDASLLFNPDHPGRQVLNQLAKLGQLTTSGEAQVASRLQGMIDPVVHNISTDENSLDELLESLQGLVTGAERKAKQNAERVAQAAEGEHKLQKVRRQIEHLVGKDSSDRTLPSCVVEWLQQGWQQMLSLLLLREGPDSKRFKGAVKLYRQVLALFNPDNSGRRELLQRFQPMMELARAELDRLNGSLPEHQRWYDEIMAAAESHLNQGEIREAIDLPTFVAKPAEVVPEGRGMRRAMNLQVGDWLLLVEQDQSASVVWIAQDASKFACVNHSGMKVIDFTLAELARAFDEGRVKRMYEQDESAVDQGVDKLVQQIYRDLSEQANIDALTGLTNRQHFLRQLQERFQASLRNPAPCTLAMIDIDQFKLINKNYGVDGGDACLQAVAIMLEDQCHDALCARIGSNEFAVLLNHADMEQAEASAKLLKKTIEGAAISSAEDSFHIHISVGLAAMNADITDASDLVEQAESACLIAKEKGGSRIVQYEFDDAGRLRHDEFMAWGNKLNQALANNQLQVLCVPITAIQERHKGTRQYEIIISIQDKNGAQIPPMEYLQAAENYNRMYMLDRWTLEQLVQWMHDHPTAAQSINRFVLRLSGHAINDESLLAYIFEQAREKDVPVKKLCFELNETSAIRNLEDAADFMHEMRSLGCQFVLSDFGTGQSSFEYLKALPVDYVKIDHSFIDGLHTSSADYALVKSIQEITHFMAKKTIAEYSANNNVWEILRSIGIDFVVGAPAEYQALEKLG</sequence>
<evidence type="ECO:0000259" key="2">
    <source>
        <dbReference type="PROSITE" id="PS50883"/>
    </source>
</evidence>
<dbReference type="SUPFAM" id="SSF141371">
    <property type="entry name" value="PilZ domain-like"/>
    <property type="match status" value="1"/>
</dbReference>
<protein>
    <submittedName>
        <fullName evidence="4">DUF1631 family protein</fullName>
    </submittedName>
</protein>
<dbReference type="InterPro" id="IPR029787">
    <property type="entry name" value="Nucleotide_cyclase"/>
</dbReference>
<accession>A0A9X2WGG3</accession>
<feature type="compositionally biased region" description="Low complexity" evidence="1">
    <location>
        <begin position="328"/>
        <end position="346"/>
    </location>
</feature>
<gene>
    <name evidence="4" type="ORF">NYR02_13455</name>
</gene>
<dbReference type="SUPFAM" id="SSF55073">
    <property type="entry name" value="Nucleotide cyclase"/>
    <property type="match status" value="1"/>
</dbReference>
<dbReference type="EMBL" id="JAOANI010000020">
    <property type="protein sequence ID" value="MCT7360021.1"/>
    <property type="molecule type" value="Genomic_DNA"/>
</dbReference>
<name>A0A9X2WGG3_9GAMM</name>
<dbReference type="Pfam" id="PF00990">
    <property type="entry name" value="GGDEF"/>
    <property type="match status" value="1"/>
</dbReference>
<evidence type="ECO:0000313" key="4">
    <source>
        <dbReference type="EMBL" id="MCT7360021.1"/>
    </source>
</evidence>
<feature type="domain" description="GGDEF" evidence="3">
    <location>
        <begin position="855"/>
        <end position="987"/>
    </location>
</feature>
<reference evidence="4" key="2">
    <citation type="submission" date="2022-08" db="EMBL/GenBank/DDBJ databases">
        <authorList>
            <person name="Dong C."/>
        </authorList>
    </citation>
    <scope>NUCLEOTIDE SEQUENCE</scope>
    <source>
        <strain evidence="4">59MF3M-4</strain>
    </source>
</reference>
<dbReference type="PROSITE" id="PS50883">
    <property type="entry name" value="EAL"/>
    <property type="match status" value="1"/>
</dbReference>
<comment type="caution">
    <text evidence="4">The sequence shown here is derived from an EMBL/GenBank/DDBJ whole genome shotgun (WGS) entry which is preliminary data.</text>
</comment>
<dbReference type="PANTHER" id="PTHR33121">
    <property type="entry name" value="CYCLIC DI-GMP PHOSPHODIESTERASE PDEF"/>
    <property type="match status" value="1"/>
</dbReference>
<evidence type="ECO:0000313" key="5">
    <source>
        <dbReference type="Proteomes" id="UP001147830"/>
    </source>
</evidence>
<feature type="domain" description="EAL" evidence="2">
    <location>
        <begin position="998"/>
        <end position="1246"/>
    </location>
</feature>
<feature type="region of interest" description="Disordered" evidence="1">
    <location>
        <begin position="320"/>
        <end position="367"/>
    </location>
</feature>
<dbReference type="Gene3D" id="3.30.70.270">
    <property type="match status" value="1"/>
</dbReference>
<dbReference type="AlphaFoldDB" id="A0A9X2WGG3"/>
<dbReference type="Gene3D" id="2.40.10.220">
    <property type="entry name" value="predicted glycosyltransferase like domains"/>
    <property type="match status" value="1"/>
</dbReference>
<feature type="compositionally biased region" description="Polar residues" evidence="1">
    <location>
        <begin position="347"/>
        <end position="367"/>
    </location>
</feature>
<dbReference type="RefSeq" id="WP_260976882.1">
    <property type="nucleotide sequence ID" value="NZ_JAOANI010000020.1"/>
</dbReference>
<dbReference type="Pfam" id="PF00563">
    <property type="entry name" value="EAL"/>
    <property type="match status" value="1"/>
</dbReference>
<dbReference type="GO" id="GO:0071111">
    <property type="term" value="F:cyclic-guanylate-specific phosphodiesterase activity"/>
    <property type="evidence" value="ECO:0007669"/>
    <property type="project" value="InterPro"/>
</dbReference>